<sequence length="236" mass="26017">MSGLLAGVMSEVDRTIARLLAGIAREALPALTVLDVGCWDGGRTERYARILGGRALGIEIFEAQARLAEARGIEVARLDLETGRFPWPDGSVEVVVANQVFEHLKNVWRPMSEVHRVLRLGGWLILSVPNLASLHNRVLLGLGRQPTSIRTLGPHVRGYGFGEIQRFVALGGGFRVVQARGAGFYPFPVPLANPFARLWPGASHTTILLARKQRAMPESPWAAWYRREREQGLQSA</sequence>
<dbReference type="GO" id="GO:0032259">
    <property type="term" value="P:methylation"/>
    <property type="evidence" value="ECO:0007669"/>
    <property type="project" value="UniProtKB-KW"/>
</dbReference>
<dbReference type="GO" id="GO:0008757">
    <property type="term" value="F:S-adenosylmethionine-dependent methyltransferase activity"/>
    <property type="evidence" value="ECO:0007669"/>
    <property type="project" value="InterPro"/>
</dbReference>
<proteinExistence type="predicted"/>
<feature type="non-terminal residue" evidence="2">
    <location>
        <position position="236"/>
    </location>
</feature>
<name>A0A538U8J9_UNCEI</name>
<comment type="caution">
    <text evidence="2">The sequence shown here is derived from an EMBL/GenBank/DDBJ whole genome shotgun (WGS) entry which is preliminary data.</text>
</comment>
<keyword evidence="2" id="KW-0808">Transferase</keyword>
<accession>A0A538U8J9</accession>
<evidence type="ECO:0000259" key="1">
    <source>
        <dbReference type="Pfam" id="PF08241"/>
    </source>
</evidence>
<protein>
    <submittedName>
        <fullName evidence="2">Class I SAM-dependent methyltransferase</fullName>
    </submittedName>
</protein>
<feature type="domain" description="Methyltransferase type 11" evidence="1">
    <location>
        <begin position="34"/>
        <end position="126"/>
    </location>
</feature>
<dbReference type="InterPro" id="IPR029063">
    <property type="entry name" value="SAM-dependent_MTases_sf"/>
</dbReference>
<gene>
    <name evidence="2" type="ORF">E6K81_08175</name>
</gene>
<dbReference type="SUPFAM" id="SSF53335">
    <property type="entry name" value="S-adenosyl-L-methionine-dependent methyltransferases"/>
    <property type="match status" value="1"/>
</dbReference>
<dbReference type="AlphaFoldDB" id="A0A538U8J9"/>
<organism evidence="2 3">
    <name type="scientific">Eiseniibacteriota bacterium</name>
    <dbReference type="NCBI Taxonomy" id="2212470"/>
    <lineage>
        <taxon>Bacteria</taxon>
        <taxon>Candidatus Eiseniibacteriota</taxon>
    </lineage>
</organism>
<evidence type="ECO:0000313" key="2">
    <source>
        <dbReference type="EMBL" id="TMQ72226.1"/>
    </source>
</evidence>
<dbReference type="Pfam" id="PF08241">
    <property type="entry name" value="Methyltransf_11"/>
    <property type="match status" value="1"/>
</dbReference>
<dbReference type="Gene3D" id="3.40.50.150">
    <property type="entry name" value="Vaccinia Virus protein VP39"/>
    <property type="match status" value="1"/>
</dbReference>
<dbReference type="InterPro" id="IPR013216">
    <property type="entry name" value="Methyltransf_11"/>
</dbReference>
<dbReference type="CDD" id="cd02440">
    <property type="entry name" value="AdoMet_MTases"/>
    <property type="match status" value="1"/>
</dbReference>
<dbReference type="EMBL" id="VBPB01000116">
    <property type="protein sequence ID" value="TMQ72226.1"/>
    <property type="molecule type" value="Genomic_DNA"/>
</dbReference>
<evidence type="ECO:0000313" key="3">
    <source>
        <dbReference type="Proteomes" id="UP000319771"/>
    </source>
</evidence>
<reference evidence="2 3" key="1">
    <citation type="journal article" date="2019" name="Nat. Microbiol.">
        <title>Mediterranean grassland soil C-N compound turnover is dependent on rainfall and depth, and is mediated by genomically divergent microorganisms.</title>
        <authorList>
            <person name="Diamond S."/>
            <person name="Andeer P.F."/>
            <person name="Li Z."/>
            <person name="Crits-Christoph A."/>
            <person name="Burstein D."/>
            <person name="Anantharaman K."/>
            <person name="Lane K.R."/>
            <person name="Thomas B.C."/>
            <person name="Pan C."/>
            <person name="Northen T.R."/>
            <person name="Banfield J.F."/>
        </authorList>
    </citation>
    <scope>NUCLEOTIDE SEQUENCE [LARGE SCALE GENOMIC DNA]</scope>
    <source>
        <strain evidence="2">WS_11</strain>
    </source>
</reference>
<dbReference type="Proteomes" id="UP000319771">
    <property type="component" value="Unassembled WGS sequence"/>
</dbReference>
<keyword evidence="2" id="KW-0489">Methyltransferase</keyword>